<keyword evidence="1" id="KW-1133">Transmembrane helix</keyword>
<keyword evidence="1" id="KW-0812">Transmembrane</keyword>
<dbReference type="InParanoid" id="A0A7L9FIP6"/>
<dbReference type="Proteomes" id="UP000594121">
    <property type="component" value="Chromosome"/>
</dbReference>
<organism evidence="3 4">
    <name type="scientific">Infirmifilum lucidum</name>
    <dbReference type="NCBI Taxonomy" id="2776706"/>
    <lineage>
        <taxon>Archaea</taxon>
        <taxon>Thermoproteota</taxon>
        <taxon>Thermoprotei</taxon>
        <taxon>Thermofilales</taxon>
        <taxon>Thermofilaceae</taxon>
        <taxon>Infirmifilum</taxon>
    </lineage>
</organism>
<reference evidence="3 4" key="1">
    <citation type="submission" date="2020-10" db="EMBL/GenBank/DDBJ databases">
        <title>Thermofilum lucidum 3507LT sp. nov. a novel member of Thermofilaceae family isolated from Chile hot spring, and proposal of description order Thermofilales.</title>
        <authorList>
            <person name="Zayulina K.S."/>
            <person name="Elcheninov A.G."/>
            <person name="Toshchakov S.V."/>
            <person name="Kublanov I.V."/>
        </authorList>
    </citation>
    <scope>NUCLEOTIDE SEQUENCE [LARGE SCALE GENOMIC DNA]</scope>
    <source>
        <strain evidence="3 4">3507LT</strain>
    </source>
</reference>
<dbReference type="GeneID" id="59149797"/>
<proteinExistence type="predicted"/>
<name>A0A7L9FIP6_9CREN</name>
<dbReference type="EMBL" id="CP062310">
    <property type="protein sequence ID" value="QOJ78655.1"/>
    <property type="molecule type" value="Genomic_DNA"/>
</dbReference>
<keyword evidence="1" id="KW-0472">Membrane</keyword>
<evidence type="ECO:0000259" key="2">
    <source>
        <dbReference type="Pfam" id="PF18998"/>
    </source>
</evidence>
<dbReference type="Pfam" id="PF18998">
    <property type="entry name" value="Flg_new_2"/>
    <property type="match status" value="1"/>
</dbReference>
<sequence>MELQTFVKKVVIIVALLLLLVLPGKLRAQPSYYVGNQVIIKSLQSVVVIAYISPIGVDWETWKQQYYVGHEQEYAIGLTNRVILMFGASDVKLLGTGADDANHIVYSIVEVDLRNARYSNPQDGVVVFIDPFKVEGRGWFDKVEVYAERGVKIYSASPSPKVSSPSYVLWENPSYEAAPSKYTIELKPRVTIIASGLPPGLTATVKVNGYPKGSTSSSGLTLYLDEGNYLIEVEKTVYKDDYTRFTCSNNVQSIYLASAQTLTFTYTLEVRLDIVSGIPVEVYLDNIRSRTPATFWLTSGTTYRLSAQASIPLDATPTYRKSLVFSHWSDGVKDNPRIIALQNPAKLEAIYAEKTEVLVDVRSQVGVVEGGGWYPLGSTVKVKVVDKVVQGGRGERYVFKGWSGDISSNSPEVTFTADRPVRLEAIWAKQYYLEVVSEQGSATGSGWYDEGATAYASINTTIIPIDDKSRWAFQGWSGDARGQGQRSEPIVMNSPKVAVAKWAKEYKVSVYSPVGEIYVCRGDGTCMRNLGKSYSGWHPEGSSIEVGVKETSIGFPVRDVFAGWRGLGPYDSEEVSRGVAYIRVDAPKELEAEWRKDYTPLATILAVISLLGALSVFLAAKGYVARVPLLQALKKTTVKGRGVEGTRVRDYCLERIHEAEGKLKKLEEMKGELDPEVYGKLRQEYLDELEKIRKECPYS</sequence>
<evidence type="ECO:0000256" key="1">
    <source>
        <dbReference type="SAM" id="Phobius"/>
    </source>
</evidence>
<dbReference type="AlphaFoldDB" id="A0A7L9FIP6"/>
<evidence type="ECO:0000313" key="4">
    <source>
        <dbReference type="Proteomes" id="UP000594121"/>
    </source>
</evidence>
<accession>A0A7L9FIP6</accession>
<dbReference type="KEGG" id="thel:IG193_07835"/>
<dbReference type="RefSeq" id="WP_192818627.1">
    <property type="nucleotide sequence ID" value="NZ_CP062310.1"/>
</dbReference>
<evidence type="ECO:0000313" key="3">
    <source>
        <dbReference type="EMBL" id="QOJ78655.1"/>
    </source>
</evidence>
<protein>
    <recommendedName>
        <fullName evidence="2">Bacterial repeat domain-containing protein</fullName>
    </recommendedName>
</protein>
<keyword evidence="4" id="KW-1185">Reference proteome</keyword>
<feature type="domain" description="Bacterial repeat" evidence="2">
    <location>
        <begin position="433"/>
        <end position="504"/>
    </location>
</feature>
<feature type="transmembrane region" description="Helical" evidence="1">
    <location>
        <begin position="598"/>
        <end position="620"/>
    </location>
</feature>
<dbReference type="InterPro" id="IPR044060">
    <property type="entry name" value="Bacterial_rp_domain"/>
</dbReference>
<gene>
    <name evidence="3" type="ORF">IG193_07835</name>
</gene>